<proteinExistence type="predicted"/>
<feature type="compositionally biased region" description="Low complexity" evidence="4">
    <location>
        <begin position="583"/>
        <end position="598"/>
    </location>
</feature>
<feature type="compositionally biased region" description="Pro residues" evidence="4">
    <location>
        <begin position="497"/>
        <end position="582"/>
    </location>
</feature>
<evidence type="ECO:0000313" key="6">
    <source>
        <dbReference type="Proteomes" id="UP001366085"/>
    </source>
</evidence>
<accession>A0ABU8LIU4</accession>
<gene>
    <name evidence="5" type="ORF">WDU93_03610</name>
</gene>
<keyword evidence="3" id="KW-0143">Chaperone</keyword>
<dbReference type="InterPro" id="IPR043129">
    <property type="entry name" value="ATPase_NBD"/>
</dbReference>
<dbReference type="PANTHER" id="PTHR42749:SF1">
    <property type="entry name" value="CELL SHAPE-DETERMINING PROTEIN MREB"/>
    <property type="match status" value="1"/>
</dbReference>
<dbReference type="Proteomes" id="UP001366085">
    <property type="component" value="Unassembled WGS sequence"/>
</dbReference>
<dbReference type="Gene3D" id="3.90.640.10">
    <property type="entry name" value="Actin, Chain A, domain 4"/>
    <property type="match status" value="1"/>
</dbReference>
<evidence type="ECO:0000313" key="5">
    <source>
        <dbReference type="EMBL" id="MEJ1090769.1"/>
    </source>
</evidence>
<dbReference type="InterPro" id="IPR013126">
    <property type="entry name" value="Hsp_70_fam"/>
</dbReference>
<dbReference type="Pfam" id="PF00012">
    <property type="entry name" value="HSP70"/>
    <property type="match status" value="1"/>
</dbReference>
<reference evidence="5 6" key="1">
    <citation type="submission" date="2024-02" db="EMBL/GenBank/DDBJ databases">
        <authorList>
            <person name="Saticioglu I.B."/>
        </authorList>
    </citation>
    <scope>NUCLEOTIDE SEQUENCE [LARGE SCALE GENOMIC DNA]</scope>
    <source>
        <strain evidence="5 6">Mu-43</strain>
    </source>
</reference>
<evidence type="ECO:0000256" key="3">
    <source>
        <dbReference type="ARBA" id="ARBA00023186"/>
    </source>
</evidence>
<dbReference type="PANTHER" id="PTHR42749">
    <property type="entry name" value="CELL SHAPE-DETERMINING PROTEIN MREB"/>
    <property type="match status" value="1"/>
</dbReference>
<evidence type="ECO:0000256" key="1">
    <source>
        <dbReference type="ARBA" id="ARBA00022741"/>
    </source>
</evidence>
<comment type="caution">
    <text evidence="5">The sequence shown here is derived from an EMBL/GenBank/DDBJ whole genome shotgun (WGS) entry which is preliminary data.</text>
</comment>
<dbReference type="RefSeq" id="WP_337317612.1">
    <property type="nucleotide sequence ID" value="NZ_JBBDGN010000002.1"/>
</dbReference>
<dbReference type="SUPFAM" id="SSF53067">
    <property type="entry name" value="Actin-like ATPase domain"/>
    <property type="match status" value="2"/>
</dbReference>
<protein>
    <submittedName>
        <fullName evidence="5">Hsp70 family protein</fullName>
    </submittedName>
</protein>
<keyword evidence="1" id="KW-0547">Nucleotide-binding</keyword>
<keyword evidence="6" id="KW-1185">Reference proteome</keyword>
<organism evidence="5 6">
    <name type="scientific">Microbacterium istanbulense</name>
    <dbReference type="NCBI Taxonomy" id="3122049"/>
    <lineage>
        <taxon>Bacteria</taxon>
        <taxon>Bacillati</taxon>
        <taxon>Actinomycetota</taxon>
        <taxon>Actinomycetes</taxon>
        <taxon>Micrococcales</taxon>
        <taxon>Microbacteriaceae</taxon>
        <taxon>Microbacterium</taxon>
    </lineage>
</organism>
<sequence>MTADGDLLFGDEAVQTAALHPERAVREVVSRIGDDVPLIAGGYAVLPEQVLARLVLWVAAAAAAHHGARPAAIALAHPADWQAYRVELVTRALRDVDLEVTLVPSPVAAAHGQLDADAAPARGLRAVFDLGGSTCTATIVRTGSAGVRQIAPAVVIEGTGGGAYDDALLAHALAMTGIDGIAAASTPDGRDMLIAARASAVAAKESLSFDGDAEMIVPLAERPARVRITRSEFENMIGDDLDTAVEALDAALDAAELSAQDLTEVVLVGGSSRIPLAVQRLSGRFDVSLAATPDPASAIACGAARQTWAAWEARRPVPPPAPDAEQSVEDERQPRAGLFGALRGRATKIATPAASAAALTVTAVLVGGGIILGTTAPAGDRSDAADAENLMEAGVGGDLFAGARHHGDFSVVGGTVDEPVSDALTDGLGDALGLDTSDVAVSEPRSRTPQAPGDPSSPPKASPKPATSTDSGSSSAGTGGSPSSSGGTGGTDYAPTDPAPTDPAPSEPGPTDPSPSDPAPSDPAPSDPSPSDPAPSEPAPSDPAPSDPSPTDPGPADPAPTDPSSPPVDPQPPEPDPSPPAAQDPTSPSADPSSPSAP</sequence>
<feature type="region of interest" description="Disordered" evidence="4">
    <location>
        <begin position="438"/>
        <end position="598"/>
    </location>
</feature>
<dbReference type="EMBL" id="JBBDGN010000002">
    <property type="protein sequence ID" value="MEJ1090769.1"/>
    <property type="molecule type" value="Genomic_DNA"/>
</dbReference>
<evidence type="ECO:0000256" key="2">
    <source>
        <dbReference type="ARBA" id="ARBA00022840"/>
    </source>
</evidence>
<name>A0ABU8LIU4_9MICO</name>
<feature type="compositionally biased region" description="Low complexity" evidence="4">
    <location>
        <begin position="463"/>
        <end position="496"/>
    </location>
</feature>
<evidence type="ECO:0000256" key="4">
    <source>
        <dbReference type="SAM" id="MobiDB-lite"/>
    </source>
</evidence>
<dbReference type="Gene3D" id="3.30.420.40">
    <property type="match status" value="2"/>
</dbReference>
<keyword evidence="2" id="KW-0067">ATP-binding</keyword>